<dbReference type="OrthoDB" id="5820958at2759"/>
<reference evidence="3" key="1">
    <citation type="submission" date="2022-11" db="EMBL/GenBank/DDBJ databases">
        <authorList>
            <person name="Kikuchi T."/>
        </authorList>
    </citation>
    <scope>NUCLEOTIDE SEQUENCE</scope>
    <source>
        <strain evidence="3">PS1010</strain>
    </source>
</reference>
<dbReference type="SUPFAM" id="SSF56436">
    <property type="entry name" value="C-type lectin-like"/>
    <property type="match status" value="2"/>
</dbReference>
<dbReference type="SMART" id="SM00034">
    <property type="entry name" value="CLECT"/>
    <property type="match status" value="2"/>
</dbReference>
<dbReference type="SUPFAM" id="SSF49854">
    <property type="entry name" value="Spermadhesin, CUB domain"/>
    <property type="match status" value="2"/>
</dbReference>
<dbReference type="Gene3D" id="3.10.100.10">
    <property type="entry name" value="Mannose-Binding Protein A, subunit A"/>
    <property type="match status" value="2"/>
</dbReference>
<feature type="domain" description="C-type lectin" evidence="2">
    <location>
        <begin position="25"/>
        <end position="123"/>
    </location>
</feature>
<keyword evidence="4" id="KW-1185">Reference proteome</keyword>
<dbReference type="InterPro" id="IPR016186">
    <property type="entry name" value="C-type_lectin-like/link_sf"/>
</dbReference>
<dbReference type="AlphaFoldDB" id="A0A9P1IRL2"/>
<evidence type="ECO:0000313" key="3">
    <source>
        <dbReference type="EMBL" id="CAI5449927.1"/>
    </source>
</evidence>
<dbReference type="Gene3D" id="2.60.120.290">
    <property type="entry name" value="Spermadhesin, CUB domain"/>
    <property type="match status" value="1"/>
</dbReference>
<proteinExistence type="predicted"/>
<dbReference type="CDD" id="cd00037">
    <property type="entry name" value="CLECT"/>
    <property type="match status" value="2"/>
</dbReference>
<feature type="domain" description="C-type lectin" evidence="2">
    <location>
        <begin position="134"/>
        <end position="236"/>
    </location>
</feature>
<gene>
    <name evidence="3" type="ORF">CAMP_LOCUS12564</name>
</gene>
<comment type="caution">
    <text evidence="3">The sequence shown here is derived from an EMBL/GenBank/DDBJ whole genome shotgun (WGS) entry which is preliminary data.</text>
</comment>
<dbReference type="EMBL" id="CANHGI010000005">
    <property type="protein sequence ID" value="CAI5449927.1"/>
    <property type="molecule type" value="Genomic_DNA"/>
</dbReference>
<dbReference type="InterPro" id="IPR050976">
    <property type="entry name" value="Snaclec"/>
</dbReference>
<name>A0A9P1IRL2_9PELO</name>
<accession>A0A9P1IRL2</accession>
<sequence>MVSLWSTTNLLTIARSNREFFQSGCASLGGKLVSIHTAIDNNAIAKYATGQGNSEAICIGLTCYKDNDPANCLWADQLGNASRYNNFQPGYPQFNNGSSVYMTPSTGKWVSGNCDNLLNAICETDMIGECSYKFGDNCYYPLAVPFHHYEELNICEQMCSGSLVSIHSPEENEYIRGLFIDPSITSINIGAMLSRENYWSDGTTWDYENFNHSSIHDGRCYSMSINDGKWNSINCSSFPAPTICKWKASSECRKTCTEPIYREKTGYIYSPGYYYYFTKYRGISPCYYVLHVPSDSAVIWFRSLNLDSKSSIELYSDTGNSTPIAVITQGNQNYYYNTPLTSPSQLIKLVYNQCESNCDLSAFYGWKAQFGTNYGAKCGEILYTTGVISSQNYPNNYPNNYGCSYYFQNAGEK</sequence>
<evidence type="ECO:0000256" key="1">
    <source>
        <dbReference type="ARBA" id="ARBA00023157"/>
    </source>
</evidence>
<evidence type="ECO:0000259" key="2">
    <source>
        <dbReference type="PROSITE" id="PS50041"/>
    </source>
</evidence>
<dbReference type="PANTHER" id="PTHR22991">
    <property type="entry name" value="PROTEIN CBG13490"/>
    <property type="match status" value="1"/>
</dbReference>
<dbReference type="InterPro" id="IPR001304">
    <property type="entry name" value="C-type_lectin-like"/>
</dbReference>
<dbReference type="Pfam" id="PF00059">
    <property type="entry name" value="Lectin_C"/>
    <property type="match status" value="2"/>
</dbReference>
<dbReference type="Proteomes" id="UP001152747">
    <property type="component" value="Unassembled WGS sequence"/>
</dbReference>
<dbReference type="PROSITE" id="PS00615">
    <property type="entry name" value="C_TYPE_LECTIN_1"/>
    <property type="match status" value="1"/>
</dbReference>
<protein>
    <recommendedName>
        <fullName evidence="2">C-type lectin domain-containing protein</fullName>
    </recommendedName>
</protein>
<dbReference type="InterPro" id="IPR035914">
    <property type="entry name" value="Sperma_CUB_dom_sf"/>
</dbReference>
<dbReference type="InterPro" id="IPR016187">
    <property type="entry name" value="CTDL_fold"/>
</dbReference>
<dbReference type="InterPro" id="IPR018378">
    <property type="entry name" value="C-type_lectin_CS"/>
</dbReference>
<dbReference type="PROSITE" id="PS50041">
    <property type="entry name" value="C_TYPE_LECTIN_2"/>
    <property type="match status" value="2"/>
</dbReference>
<evidence type="ECO:0000313" key="4">
    <source>
        <dbReference type="Proteomes" id="UP001152747"/>
    </source>
</evidence>
<dbReference type="PANTHER" id="PTHR22991:SF41">
    <property type="entry name" value="CUB DOMAIN-CONTAINING PROTEIN-RELATED"/>
    <property type="match status" value="1"/>
</dbReference>
<keyword evidence="1" id="KW-1015">Disulfide bond</keyword>
<organism evidence="3 4">
    <name type="scientific">Caenorhabditis angaria</name>
    <dbReference type="NCBI Taxonomy" id="860376"/>
    <lineage>
        <taxon>Eukaryota</taxon>
        <taxon>Metazoa</taxon>
        <taxon>Ecdysozoa</taxon>
        <taxon>Nematoda</taxon>
        <taxon>Chromadorea</taxon>
        <taxon>Rhabditida</taxon>
        <taxon>Rhabditina</taxon>
        <taxon>Rhabditomorpha</taxon>
        <taxon>Rhabditoidea</taxon>
        <taxon>Rhabditidae</taxon>
        <taxon>Peloderinae</taxon>
        <taxon>Caenorhabditis</taxon>
    </lineage>
</organism>